<protein>
    <submittedName>
        <fullName evidence="1">Uncharacterized protein</fullName>
    </submittedName>
</protein>
<dbReference type="Proteomes" id="UP001519460">
    <property type="component" value="Unassembled WGS sequence"/>
</dbReference>
<feature type="non-terminal residue" evidence="1">
    <location>
        <position position="229"/>
    </location>
</feature>
<accession>A0ABD0KVY7</accession>
<evidence type="ECO:0000313" key="1">
    <source>
        <dbReference type="EMBL" id="KAK7491073.1"/>
    </source>
</evidence>
<feature type="non-terminal residue" evidence="1">
    <location>
        <position position="1"/>
    </location>
</feature>
<evidence type="ECO:0000313" key="2">
    <source>
        <dbReference type="Proteomes" id="UP001519460"/>
    </source>
</evidence>
<gene>
    <name evidence="1" type="ORF">BaRGS_00017637</name>
</gene>
<organism evidence="1 2">
    <name type="scientific">Batillaria attramentaria</name>
    <dbReference type="NCBI Taxonomy" id="370345"/>
    <lineage>
        <taxon>Eukaryota</taxon>
        <taxon>Metazoa</taxon>
        <taxon>Spiralia</taxon>
        <taxon>Lophotrochozoa</taxon>
        <taxon>Mollusca</taxon>
        <taxon>Gastropoda</taxon>
        <taxon>Caenogastropoda</taxon>
        <taxon>Sorbeoconcha</taxon>
        <taxon>Cerithioidea</taxon>
        <taxon>Batillariidae</taxon>
        <taxon>Batillaria</taxon>
    </lineage>
</organism>
<keyword evidence="2" id="KW-1185">Reference proteome</keyword>
<dbReference type="AlphaFoldDB" id="A0ABD0KVY7"/>
<proteinExistence type="predicted"/>
<dbReference type="InterPro" id="IPR013783">
    <property type="entry name" value="Ig-like_fold"/>
</dbReference>
<dbReference type="EMBL" id="JACVVK020000119">
    <property type="protein sequence ID" value="KAK7491073.1"/>
    <property type="molecule type" value="Genomic_DNA"/>
</dbReference>
<dbReference type="Gene3D" id="2.60.40.10">
    <property type="entry name" value="Immunoglobulins"/>
    <property type="match status" value="1"/>
</dbReference>
<comment type="caution">
    <text evidence="1">The sequence shown here is derived from an EMBL/GenBank/DDBJ whole genome shotgun (WGS) entry which is preliminary data.</text>
</comment>
<reference evidence="1 2" key="1">
    <citation type="journal article" date="2023" name="Sci. Data">
        <title>Genome assembly of the Korean intertidal mud-creeper Batillaria attramentaria.</title>
        <authorList>
            <person name="Patra A.K."/>
            <person name="Ho P.T."/>
            <person name="Jun S."/>
            <person name="Lee S.J."/>
            <person name="Kim Y."/>
            <person name="Won Y.J."/>
        </authorList>
    </citation>
    <scope>NUCLEOTIDE SEQUENCE [LARGE SCALE GENOMIC DNA]</scope>
    <source>
        <strain evidence="1">Wonlab-2016</strain>
    </source>
</reference>
<name>A0ABD0KVY7_9CAEN</name>
<sequence length="229" mass="25330">QSHSLLTLPAGWQCQTRSVKASCAVQKQHHFHGLGPSLTSTQHMLLANMGFPTFVFFVLLTGVTQGFQWSGSLRQNVTLRTCVAENVTLAWDYTTEPEETTRTVEWFHTEGTGVQKPRASVVSGAFFTLPNAKTKMEFLPKAGIRLFNITSRDFGTYTVRVTFVDRNGYSISKQQTAHISLPDSPVLAEGRLTASVVPGTVSVGHQHHIQLACGTLLNHERANVKIVWH</sequence>